<dbReference type="PANTHER" id="PTHR35601:SF1">
    <property type="entry name" value="TOXIN RELE"/>
    <property type="match status" value="1"/>
</dbReference>
<evidence type="ECO:0000256" key="2">
    <source>
        <dbReference type="ARBA" id="ARBA00022649"/>
    </source>
</evidence>
<gene>
    <name evidence="3" type="ORF">DC077_05710</name>
    <name evidence="4" type="ORF">DC078_06215</name>
</gene>
<evidence type="ECO:0000313" key="6">
    <source>
        <dbReference type="Proteomes" id="UP000245217"/>
    </source>
</evidence>
<evidence type="ECO:0000313" key="4">
    <source>
        <dbReference type="EMBL" id="PWD92614.1"/>
    </source>
</evidence>
<dbReference type="SUPFAM" id="SSF143011">
    <property type="entry name" value="RelE-like"/>
    <property type="match status" value="1"/>
</dbReference>
<dbReference type="PANTHER" id="PTHR35601">
    <property type="entry name" value="TOXIN RELE"/>
    <property type="match status" value="1"/>
</dbReference>
<proteinExistence type="inferred from homology"/>
<accession>A0A2U2AQS0</accession>
<sequence>MYQVIYTAKALKSLQKIDKTQALFILNWIEKNLVGCSDPRVKGKALKGNLADWRYRVGDYHLLCNILDREIIIEVINVGHRKEIYK</sequence>
<keyword evidence="6" id="KW-1185">Reference proteome</keyword>
<dbReference type="InterPro" id="IPR007712">
    <property type="entry name" value="RelE/ParE_toxin"/>
</dbReference>
<comment type="caution">
    <text evidence="3">The sequence shown here is derived from an EMBL/GenBank/DDBJ whole genome shotgun (WGS) entry which is preliminary data.</text>
</comment>
<evidence type="ECO:0000256" key="1">
    <source>
        <dbReference type="ARBA" id="ARBA00006226"/>
    </source>
</evidence>
<comment type="similarity">
    <text evidence="1">Belongs to the RelE toxin family.</text>
</comment>
<evidence type="ECO:0000313" key="5">
    <source>
        <dbReference type="Proteomes" id="UP000245059"/>
    </source>
</evidence>
<reference evidence="3" key="1">
    <citation type="journal article" date="2018" name="Genome Announc.">
        <title>Ignatzschineria cameli sp. nov., isolated from necrotic foot tissue of dromedaries (Camelus dromedarius) and associated maggots (Wohlfahrtia species) in Dubai.</title>
        <authorList>
            <person name="Tsang C.C."/>
            <person name="Tang J.Y."/>
            <person name="Fong J.Y."/>
            <person name="Kinne J."/>
            <person name="Lee H.H."/>
            <person name="Joseph M."/>
            <person name="Jose S."/>
            <person name="Schuster R.K."/>
            <person name="Tang Y."/>
            <person name="Sivakumar S."/>
            <person name="Chen J.H."/>
            <person name="Teng J.L."/>
            <person name="Lau S.K."/>
            <person name="Wernery U."/>
            <person name="Woo P.C."/>
        </authorList>
    </citation>
    <scope>NUCLEOTIDE SEQUENCE</scope>
    <source>
        <strain evidence="3">UAE-HKU57</strain>
        <strain evidence="4">UAE-HKU58</strain>
    </source>
</reference>
<dbReference type="Proteomes" id="UP000245217">
    <property type="component" value="Unassembled WGS sequence"/>
</dbReference>
<dbReference type="OrthoDB" id="5570653at2"/>
<dbReference type="EMBL" id="QEWW01000003">
    <property type="protein sequence ID" value="PWD86236.1"/>
    <property type="molecule type" value="Genomic_DNA"/>
</dbReference>
<dbReference type="EMBL" id="QEWV01000004">
    <property type="protein sequence ID" value="PWD92614.1"/>
    <property type="molecule type" value="Genomic_DNA"/>
</dbReference>
<organism evidence="3 5">
    <name type="scientific">Ignatzschineria cameli</name>
    <dbReference type="NCBI Taxonomy" id="2182793"/>
    <lineage>
        <taxon>Bacteria</taxon>
        <taxon>Pseudomonadati</taxon>
        <taxon>Pseudomonadota</taxon>
        <taxon>Gammaproteobacteria</taxon>
        <taxon>Cardiobacteriales</taxon>
        <taxon>Ignatzschineriaceae</taxon>
        <taxon>Ignatzschineria</taxon>
    </lineage>
</organism>
<dbReference type="Proteomes" id="UP000245059">
    <property type="component" value="Unassembled WGS sequence"/>
</dbReference>
<dbReference type="InterPro" id="IPR035093">
    <property type="entry name" value="RelE/ParE_toxin_dom_sf"/>
</dbReference>
<evidence type="ECO:0000313" key="3">
    <source>
        <dbReference type="EMBL" id="PWD86236.1"/>
    </source>
</evidence>
<reference evidence="5 6" key="2">
    <citation type="submission" date="2018-05" db="EMBL/GenBank/DDBJ databases">
        <title>Ignatzschineria dubaiensis sp. nov., isolated from necrotic foot tissues of dromedaries (Camelus dromedarius) and associated maggots in Dubai, United Arab Emirates.</title>
        <authorList>
            <person name="Tsang C.C."/>
            <person name="Tang J.Y.M."/>
            <person name="Fong J.Y.H."/>
            <person name="Kinne J."/>
            <person name="Lee H.H."/>
            <person name="Joseph M."/>
            <person name="Jose S."/>
            <person name="Schuster R.K."/>
            <person name="Tang Y."/>
            <person name="Sivakumar S."/>
            <person name="Chen J.H.K."/>
            <person name="Teng J.L.L."/>
            <person name="Lau S.K.P."/>
            <person name="Wernery U."/>
            <person name="Woo P.C.Y."/>
        </authorList>
    </citation>
    <scope>NUCLEOTIDE SEQUENCE [LARGE SCALE GENOMIC DNA]</scope>
    <source>
        <strain evidence="5">UAE-HKU57</strain>
        <strain evidence="6">UAE-HKU58</strain>
    </source>
</reference>
<dbReference type="Gene3D" id="3.30.2310.20">
    <property type="entry name" value="RelE-like"/>
    <property type="match status" value="1"/>
</dbReference>
<dbReference type="Pfam" id="PF05016">
    <property type="entry name" value="ParE_toxin"/>
    <property type="match status" value="1"/>
</dbReference>
<dbReference type="RefSeq" id="WP_109201715.1">
    <property type="nucleotide sequence ID" value="NZ_QEWS01000004.1"/>
</dbReference>
<keyword evidence="2" id="KW-1277">Toxin-antitoxin system</keyword>
<dbReference type="NCBIfam" id="TIGR02385">
    <property type="entry name" value="RelE_StbE"/>
    <property type="match status" value="1"/>
</dbReference>
<name>A0A2U2AQS0_9GAMM</name>
<dbReference type="AlphaFoldDB" id="A0A2U2AQS0"/>
<protein>
    <submittedName>
        <fullName evidence="3">Type II toxin-antitoxin system mRNA interferase toxin, RelE/StbE family</fullName>
    </submittedName>
</protein>